<sequence length="160" mass="17336">MTGAGVLLDCDGHVLTNAHLVVSLFSICKGVRSLKDLSNNESKLVFRAGRVMANFEGANLTMAKVLKVDLINDTALLKIPRNVIKTVNEPLVFTKVVPEPGTPLLLAGHPSGLPLSVRFDHLISASRSLSDFNEDFRPTFPQGHFPGRDAKMLELNTCTG</sequence>
<dbReference type="Gene3D" id="2.40.10.120">
    <property type="match status" value="1"/>
</dbReference>
<dbReference type="EMBL" id="JACTNZ010000004">
    <property type="protein sequence ID" value="KAG5554673.1"/>
    <property type="molecule type" value="Genomic_DNA"/>
</dbReference>
<dbReference type="AlphaFoldDB" id="A0AAV6KRJ2"/>
<reference evidence="1" key="1">
    <citation type="submission" date="2020-08" db="EMBL/GenBank/DDBJ databases">
        <title>Plant Genome Project.</title>
        <authorList>
            <person name="Zhang R.-G."/>
        </authorList>
    </citation>
    <scope>NUCLEOTIDE SEQUENCE</scope>
    <source>
        <strain evidence="1">WSP0</strain>
        <tissue evidence="1">Leaf</tissue>
    </source>
</reference>
<dbReference type="InterPro" id="IPR009003">
    <property type="entry name" value="Peptidase_S1_PA"/>
</dbReference>
<comment type="caution">
    <text evidence="1">The sequence shown here is derived from an EMBL/GenBank/DDBJ whole genome shotgun (WGS) entry which is preliminary data.</text>
</comment>
<evidence type="ECO:0000313" key="1">
    <source>
        <dbReference type="EMBL" id="KAG5554673.1"/>
    </source>
</evidence>
<organism evidence="1 2">
    <name type="scientific">Rhododendron griersonianum</name>
    <dbReference type="NCBI Taxonomy" id="479676"/>
    <lineage>
        <taxon>Eukaryota</taxon>
        <taxon>Viridiplantae</taxon>
        <taxon>Streptophyta</taxon>
        <taxon>Embryophyta</taxon>
        <taxon>Tracheophyta</taxon>
        <taxon>Spermatophyta</taxon>
        <taxon>Magnoliopsida</taxon>
        <taxon>eudicotyledons</taxon>
        <taxon>Gunneridae</taxon>
        <taxon>Pentapetalae</taxon>
        <taxon>asterids</taxon>
        <taxon>Ericales</taxon>
        <taxon>Ericaceae</taxon>
        <taxon>Ericoideae</taxon>
        <taxon>Rhodoreae</taxon>
        <taxon>Rhododendron</taxon>
    </lineage>
</organism>
<proteinExistence type="predicted"/>
<accession>A0AAV6KRJ2</accession>
<evidence type="ECO:0000313" key="2">
    <source>
        <dbReference type="Proteomes" id="UP000823749"/>
    </source>
</evidence>
<dbReference type="SUPFAM" id="SSF50494">
    <property type="entry name" value="Trypsin-like serine proteases"/>
    <property type="match status" value="1"/>
</dbReference>
<keyword evidence="2" id="KW-1185">Reference proteome</keyword>
<dbReference type="Pfam" id="PF13365">
    <property type="entry name" value="Trypsin_2"/>
    <property type="match status" value="1"/>
</dbReference>
<protein>
    <submittedName>
        <fullName evidence="1">Uncharacterized protein</fullName>
    </submittedName>
</protein>
<dbReference type="Proteomes" id="UP000823749">
    <property type="component" value="Chromosome 4"/>
</dbReference>
<gene>
    <name evidence="1" type="ORF">RHGRI_012283</name>
</gene>
<name>A0AAV6KRJ2_9ERIC</name>